<sequence length="42" mass="4810">MKRIILMAFCLASLAACRCEVDNNEAQKQNDLRIKNDTLKVK</sequence>
<feature type="chain" id="PRO_5046470582" description="Lipoprotein" evidence="1">
    <location>
        <begin position="19"/>
        <end position="42"/>
    </location>
</feature>
<keyword evidence="3" id="KW-1185">Reference proteome</keyword>
<keyword evidence="1" id="KW-0732">Signal</keyword>
<gene>
    <name evidence="2" type="ORF">J2T04_003951</name>
</gene>
<protein>
    <recommendedName>
        <fullName evidence="4">Lipoprotein</fullName>
    </recommendedName>
</protein>
<comment type="caution">
    <text evidence="2">The sequence shown here is derived from an EMBL/GenBank/DDBJ whole genome shotgun (WGS) entry which is preliminary data.</text>
</comment>
<dbReference type="EMBL" id="JAUSRL010000009">
    <property type="protein sequence ID" value="MDP9962023.1"/>
    <property type="molecule type" value="Genomic_DNA"/>
</dbReference>
<dbReference type="Proteomes" id="UP001235513">
    <property type="component" value="Unassembled WGS sequence"/>
</dbReference>
<evidence type="ECO:0000313" key="2">
    <source>
        <dbReference type="EMBL" id="MDP9962023.1"/>
    </source>
</evidence>
<accession>A0ABT9SS00</accession>
<name>A0ABT9SS00_9FLAO</name>
<dbReference type="PROSITE" id="PS51257">
    <property type="entry name" value="PROKAR_LIPOPROTEIN"/>
    <property type="match status" value="1"/>
</dbReference>
<proteinExistence type="predicted"/>
<organism evidence="2 3">
    <name type="scientific">Chryseobacterium lathyri</name>
    <dbReference type="NCBI Taxonomy" id="395933"/>
    <lineage>
        <taxon>Bacteria</taxon>
        <taxon>Pseudomonadati</taxon>
        <taxon>Bacteroidota</taxon>
        <taxon>Flavobacteriia</taxon>
        <taxon>Flavobacteriales</taxon>
        <taxon>Weeksellaceae</taxon>
        <taxon>Chryseobacterium group</taxon>
        <taxon>Chryseobacterium</taxon>
    </lineage>
</organism>
<evidence type="ECO:0000256" key="1">
    <source>
        <dbReference type="SAM" id="SignalP"/>
    </source>
</evidence>
<reference evidence="2 3" key="1">
    <citation type="submission" date="2023-07" db="EMBL/GenBank/DDBJ databases">
        <title>Sorghum-associated microbial communities from plants grown in Nebraska, USA.</title>
        <authorList>
            <person name="Schachtman D."/>
        </authorList>
    </citation>
    <scope>NUCLEOTIDE SEQUENCE [LARGE SCALE GENOMIC DNA]</scope>
    <source>
        <strain evidence="2 3">CC351</strain>
    </source>
</reference>
<evidence type="ECO:0000313" key="3">
    <source>
        <dbReference type="Proteomes" id="UP001235513"/>
    </source>
</evidence>
<evidence type="ECO:0008006" key="4">
    <source>
        <dbReference type="Google" id="ProtNLM"/>
    </source>
</evidence>
<feature type="signal peptide" evidence="1">
    <location>
        <begin position="1"/>
        <end position="18"/>
    </location>
</feature>